<dbReference type="EMBL" id="LN852831">
    <property type="protein sequence ID" value="CRY94058.1"/>
    <property type="molecule type" value="Genomic_DNA"/>
</dbReference>
<dbReference type="AlphaFoldDB" id="A0A0H5PWV1"/>
<sequence length="172" mass="19167">MQHRQHLRTLEVPALSVAKFISVRKSTKNIPISTASCSFFPRFPMPSELQHISLPDAARCITPRTAVHRPSQRYASAFAPHSPSGATLPPRLPMPSSTQSTRDLSRHQGTFRPISHRARNIYIMCWKQNCTFFKKKGHNALPICQIALPLQSQNGNKGCQARQNTPGSTLDA</sequence>
<evidence type="ECO:0000313" key="2">
    <source>
        <dbReference type="EMBL" id="CRY94058.1"/>
    </source>
</evidence>
<reference evidence="2" key="1">
    <citation type="submission" date="2015-06" db="EMBL/GenBank/DDBJ databases">
        <authorList>
            <person name="Joergensen T."/>
        </authorList>
    </citation>
    <scope>NUCLEOTIDE SEQUENCE</scope>
    <source>
        <strain evidence="2">RGRH0141</strain>
    </source>
</reference>
<reference evidence="2" key="2">
    <citation type="submission" date="2015-07" db="EMBL/GenBank/DDBJ databases">
        <title>Plasmids, circular viruses and viroids from rat gut.</title>
        <authorList>
            <person name="Jorgensen T.J."/>
            <person name="Hansen M.A."/>
            <person name="Xu Z."/>
            <person name="Tabak M.A."/>
            <person name="Sorensen S.J."/>
            <person name="Hansen L.H."/>
        </authorList>
    </citation>
    <scope>NUCLEOTIDE SEQUENCE</scope>
    <source>
        <strain evidence="2">RGRH0141</strain>
    </source>
</reference>
<proteinExistence type="predicted"/>
<protein>
    <submittedName>
        <fullName evidence="2">Uncharacterized protein</fullName>
    </submittedName>
</protein>
<feature type="region of interest" description="Disordered" evidence="1">
    <location>
        <begin position="76"/>
        <end position="111"/>
    </location>
</feature>
<accession>A0A0H5PWV1</accession>
<evidence type="ECO:0000256" key="1">
    <source>
        <dbReference type="SAM" id="MobiDB-lite"/>
    </source>
</evidence>
<organism evidence="2">
    <name type="scientific">uncultured prokaryote</name>
    <dbReference type="NCBI Taxonomy" id="198431"/>
    <lineage>
        <taxon>unclassified sequences</taxon>
        <taxon>environmental samples</taxon>
    </lineage>
</organism>
<name>A0A0H5PWV1_9ZZZZ</name>